<dbReference type="GO" id="GO:0016757">
    <property type="term" value="F:glycosyltransferase activity"/>
    <property type="evidence" value="ECO:0007669"/>
    <property type="project" value="InterPro"/>
</dbReference>
<keyword evidence="3" id="KW-0808">Transferase</keyword>
<dbReference type="PANTHER" id="PTHR45947">
    <property type="entry name" value="SULFOQUINOVOSYL TRANSFERASE SQD2"/>
    <property type="match status" value="1"/>
</dbReference>
<dbReference type="InterPro" id="IPR028098">
    <property type="entry name" value="Glyco_trans_4-like_N"/>
</dbReference>
<evidence type="ECO:0000259" key="2">
    <source>
        <dbReference type="Pfam" id="PF13439"/>
    </source>
</evidence>
<dbReference type="STRING" id="632335.Calkr_2471"/>
<dbReference type="Pfam" id="PF00534">
    <property type="entry name" value="Glycos_transf_1"/>
    <property type="match status" value="1"/>
</dbReference>
<dbReference type="AlphaFoldDB" id="E4S805"/>
<evidence type="ECO:0000259" key="1">
    <source>
        <dbReference type="Pfam" id="PF00534"/>
    </source>
</evidence>
<dbReference type="InterPro" id="IPR050194">
    <property type="entry name" value="Glycosyltransferase_grp1"/>
</dbReference>
<name>E4S805_CALA7</name>
<dbReference type="eggNOG" id="COG0438">
    <property type="taxonomic scope" value="Bacteria"/>
</dbReference>
<dbReference type="KEGG" id="cki:Calkr_2471"/>
<dbReference type="InterPro" id="IPR001296">
    <property type="entry name" value="Glyco_trans_1"/>
</dbReference>
<dbReference type="Gene3D" id="3.40.50.2000">
    <property type="entry name" value="Glycogen Phosphorylase B"/>
    <property type="match status" value="2"/>
</dbReference>
<reference evidence="3 4" key="2">
    <citation type="journal article" date="2011" name="J. Bacteriol.">
        <title>Complete genome sequences for the anaerobic, extremely thermophilic plant biomass-degrading bacteria Caldicellulosiruptor hydrothermalis, Caldicellulosiruptor kristjanssonii, Caldicellulosiruptor kronotskyensis, Caldicellulosiruptor owensenis, and Caldicellulosiruptor lactoaceticus.</title>
        <authorList>
            <person name="Blumer-Schuette S.E."/>
            <person name="Ozdemir I."/>
            <person name="Mistry D."/>
            <person name="Lucas S."/>
            <person name="Lapidus A."/>
            <person name="Cheng J.F."/>
            <person name="Goodwin L.A."/>
            <person name="Pitluck S."/>
            <person name="Land M.L."/>
            <person name="Hauser L.J."/>
            <person name="Woyke T."/>
            <person name="Mikhailova N."/>
            <person name="Pati A."/>
            <person name="Kyrpides N.C."/>
            <person name="Ivanova N."/>
            <person name="Detter J.C."/>
            <person name="Walston-Davenport K."/>
            <person name="Han S."/>
            <person name="Adams M.W."/>
            <person name="Kelly R.M."/>
        </authorList>
    </citation>
    <scope>NUCLEOTIDE SEQUENCE [LARGE SCALE GENOMIC DNA]</scope>
    <source>
        <strain evidence="4">ATCC 700853 / DSM 12137 / I77R1B</strain>
    </source>
</reference>
<dbReference type="SUPFAM" id="SSF53756">
    <property type="entry name" value="UDP-Glycosyltransferase/glycogen phosphorylase"/>
    <property type="match status" value="1"/>
</dbReference>
<feature type="domain" description="Glycosyltransferase subfamily 4-like N-terminal" evidence="2">
    <location>
        <begin position="14"/>
        <end position="187"/>
    </location>
</feature>
<accession>E4S805</accession>
<dbReference type="Proteomes" id="UP000009256">
    <property type="component" value="Chromosome"/>
</dbReference>
<gene>
    <name evidence="3" type="ordered locus">Calkr_2471</name>
</gene>
<dbReference type="RefSeq" id="WP_013433618.1">
    <property type="nucleotide sequence ID" value="NC_014721.1"/>
</dbReference>
<proteinExistence type="predicted"/>
<keyword evidence="4" id="KW-1185">Reference proteome</keyword>
<dbReference type="HOGENOM" id="CLU_041001_0_0_9"/>
<dbReference type="CAZy" id="GT4">
    <property type="family name" value="Glycosyltransferase Family 4"/>
</dbReference>
<evidence type="ECO:0000313" key="3">
    <source>
        <dbReference type="EMBL" id="ADQ41905.1"/>
    </source>
</evidence>
<feature type="domain" description="Glycosyl transferase family 1" evidence="1">
    <location>
        <begin position="197"/>
        <end position="329"/>
    </location>
</feature>
<protein>
    <submittedName>
        <fullName evidence="3">Glycosyl transferase group 1</fullName>
    </submittedName>
</protein>
<dbReference type="OrthoDB" id="9801609at2"/>
<dbReference type="EMBL" id="CP002326">
    <property type="protein sequence ID" value="ADQ41905.1"/>
    <property type="molecule type" value="Genomic_DNA"/>
</dbReference>
<reference key="1">
    <citation type="submission" date="2010-11" db="EMBL/GenBank/DDBJ databases">
        <title>Complete sequence of chromosome of Caldicellulosiruptor kristjanssonii 177R1B.</title>
        <authorList>
            <consortium name="US DOE Joint Genome Institute"/>
            <person name="Lucas S."/>
            <person name="Copeland A."/>
            <person name="Lapidus A."/>
            <person name="Cheng J.-F."/>
            <person name="Bruce D."/>
            <person name="Goodwin L."/>
            <person name="Pitluck S."/>
            <person name="Davenport K."/>
            <person name="Detter J.C."/>
            <person name="Han C."/>
            <person name="Tapia R."/>
            <person name="Land M."/>
            <person name="Hauser L."/>
            <person name="Jeffries C."/>
            <person name="Kyrpides N."/>
            <person name="Ivanova N."/>
            <person name="Mikhailova N."/>
            <person name="Blumer-Schuette S.E."/>
            <person name="Kelly R.M."/>
            <person name="Woyke T."/>
        </authorList>
    </citation>
    <scope>NUCLEOTIDE SEQUENCE</scope>
    <source>
        <strain>177R1B</strain>
    </source>
</reference>
<evidence type="ECO:0000313" key="4">
    <source>
        <dbReference type="Proteomes" id="UP000009256"/>
    </source>
</evidence>
<dbReference type="Pfam" id="PF13439">
    <property type="entry name" value="Glyco_transf_4"/>
    <property type="match status" value="1"/>
</dbReference>
<organism evidence="3 4">
    <name type="scientific">Caldicellulosiruptor acetigenus (strain ATCC 700853 / DSM 12137 / I77R1B)</name>
    <name type="common">Caldicellulosiruptor kristjanssonii</name>
    <dbReference type="NCBI Taxonomy" id="632335"/>
    <lineage>
        <taxon>Bacteria</taxon>
        <taxon>Bacillati</taxon>
        <taxon>Bacillota</taxon>
        <taxon>Bacillota incertae sedis</taxon>
        <taxon>Caldicellulosiruptorales</taxon>
        <taxon>Caldicellulosiruptoraceae</taxon>
        <taxon>Caldicellulosiruptor</taxon>
    </lineage>
</organism>
<sequence>MKVAIVHEWLTTLGGSEKVVLEFKKIFPEAPIYTLVFNEEKLGNYFDKNEVITSYLQHIPLAKKKHQLFLSFMPKAFERFDLREYDLILTSSSAFAKGVISSPKSIHICYCHTPPRYIWDLSYEYLKDYNFLVRWYLEKKFHYLRMWDTLAANRVDYFIANSNYIANRIKKFYKREAKVIYPPVDVQYFTPSYEKVEDFYLIVSRLVSYKRVDLAVEVFNRISKKLIVIGDGPEYKKLKAMAKRNIEFMGFQPDSVIREMYRKCKALIFPGVEDFGIVPVEVQACGRPVIAYKEGGVLETVIENKTGIFFDKQDVESLIKAIGKFEKEIDTFDSRFIRKNAERFGQERFREQIKNFIFEIVGDKT</sequence>
<dbReference type="PANTHER" id="PTHR45947:SF3">
    <property type="entry name" value="SULFOQUINOVOSYL TRANSFERASE SQD2"/>
    <property type="match status" value="1"/>
</dbReference>